<keyword evidence="1" id="KW-0472">Membrane</keyword>
<keyword evidence="1" id="KW-0812">Transmembrane</keyword>
<name>A0ABX0ID88_9FLAO</name>
<dbReference type="Proteomes" id="UP000761423">
    <property type="component" value="Unassembled WGS sequence"/>
</dbReference>
<evidence type="ECO:0000259" key="2">
    <source>
        <dbReference type="PROSITE" id="PS50930"/>
    </source>
</evidence>
<evidence type="ECO:0000313" key="3">
    <source>
        <dbReference type="EMBL" id="NHM03355.1"/>
    </source>
</evidence>
<dbReference type="PROSITE" id="PS50930">
    <property type="entry name" value="HTH_LYTTR"/>
    <property type="match status" value="1"/>
</dbReference>
<proteinExistence type="predicted"/>
<dbReference type="InterPro" id="IPR007492">
    <property type="entry name" value="LytTR_DNA-bd_dom"/>
</dbReference>
<feature type="transmembrane region" description="Helical" evidence="1">
    <location>
        <begin position="119"/>
        <end position="139"/>
    </location>
</feature>
<comment type="caution">
    <text evidence="3">The sequence shown here is derived from an EMBL/GenBank/DDBJ whole genome shotgun (WGS) entry which is preliminary data.</text>
</comment>
<sequence length="271" mass="32099">MKTSVEFSYRKPVLTSLIIFTITFVLLHFEAFGNPVRTIAWKHHFILAYSLIAGFSFFIYYALFSTIINSKNWNLWKDISAFLLILVLVTIFILLFNIFYIETIDSNYNDNFVHDGRLYYYMCFVGIVNFLIIKFLDFYQYHKQKAIKSNVEKSQKIILEGKNKYEKIILDIDDLVLIEAFGNYVLVHYLNHENHIEKNIIRNSFSVIGEQLETIEKMKRIHRSYIVNIDKVINLEMRNRKATVKIKFIDEMIPVSKASLIEIQTFLNSKK</sequence>
<dbReference type="Gene3D" id="2.40.50.1020">
    <property type="entry name" value="LytTr DNA-binding domain"/>
    <property type="match status" value="1"/>
</dbReference>
<feature type="transmembrane region" description="Helical" evidence="1">
    <location>
        <begin position="79"/>
        <end position="99"/>
    </location>
</feature>
<accession>A0ABX0ID88</accession>
<evidence type="ECO:0000256" key="1">
    <source>
        <dbReference type="SAM" id="Phobius"/>
    </source>
</evidence>
<gene>
    <name evidence="3" type="ORF">G4L40_01410</name>
</gene>
<evidence type="ECO:0000313" key="4">
    <source>
        <dbReference type="Proteomes" id="UP000761423"/>
    </source>
</evidence>
<dbReference type="Pfam" id="PF04397">
    <property type="entry name" value="LytTR"/>
    <property type="match status" value="1"/>
</dbReference>
<dbReference type="EMBL" id="JAAJBV010000001">
    <property type="protein sequence ID" value="NHM03355.1"/>
    <property type="molecule type" value="Genomic_DNA"/>
</dbReference>
<dbReference type="SMART" id="SM00850">
    <property type="entry name" value="LytTR"/>
    <property type="match status" value="1"/>
</dbReference>
<feature type="domain" description="HTH LytTR-type" evidence="2">
    <location>
        <begin position="220"/>
        <end position="269"/>
    </location>
</feature>
<keyword evidence="1" id="KW-1133">Transmembrane helix</keyword>
<feature type="transmembrane region" description="Helical" evidence="1">
    <location>
        <begin position="45"/>
        <end position="67"/>
    </location>
</feature>
<keyword evidence="4" id="KW-1185">Reference proteome</keyword>
<reference evidence="3 4" key="1">
    <citation type="submission" date="2020-02" db="EMBL/GenBank/DDBJ databases">
        <authorList>
            <person name="Chen W.-M."/>
        </authorList>
    </citation>
    <scope>NUCLEOTIDE SEQUENCE [LARGE SCALE GENOMIC DNA]</scope>
    <source>
        <strain evidence="3 4">TWA-26</strain>
    </source>
</reference>
<feature type="transmembrane region" description="Helical" evidence="1">
    <location>
        <begin position="12"/>
        <end position="33"/>
    </location>
</feature>
<protein>
    <submittedName>
        <fullName evidence="3">LytTR family transcriptional regulator</fullName>
    </submittedName>
</protein>
<organism evidence="3 4">
    <name type="scientific">Flavobacterium celericrescens</name>
    <dbReference type="NCBI Taxonomy" id="2709780"/>
    <lineage>
        <taxon>Bacteria</taxon>
        <taxon>Pseudomonadati</taxon>
        <taxon>Bacteroidota</taxon>
        <taxon>Flavobacteriia</taxon>
        <taxon>Flavobacteriales</taxon>
        <taxon>Flavobacteriaceae</taxon>
        <taxon>Flavobacterium</taxon>
    </lineage>
</organism>
<dbReference type="RefSeq" id="WP_166235283.1">
    <property type="nucleotide sequence ID" value="NZ_JAAJBV010000001.1"/>
</dbReference>